<sequence length="484" mass="55071">MRILNTCVKAYIWTVTALILTFSHSAPVLGPADDSIGATLIPKYGTGSLTPSDSLDEVDNILRDGIRAWGLEADGGPKAPPIIEPIEKRPPSKPKVSSTPKKPGAGDKPRKGKSRNHGSKPNAQDPKHDPLDDDFDDDDDLWDGPIDEDEFVKTSFWIKDSFEIRCADPKHIFKSPIAVERTKGLLPEDFSWRNFDDTPWMAEQFIREMQESCIENCGCDDWASLHAPEARKNDGLSYCQTIKDARKCEWVFGCQCWAELGDPEIPEKFENMTVQNWASELSSLPMNLRKAHPNWRWNNGPKGWNNQSLGTGFGPRTEYWETRNYWFYPRPWDVYGERIMAEVQPGYYLYGPDVPYIHGNPMKDLRTWRPSLRGEWELFMRYIYEVNPDRTYRPSRIVPPPDPFPPLPPLFAPDPELNGIAFEENLRKRYDPPSGLTTPEESSPACMPRYLALSNMDGIERLCPPTATENIERNGGEDSSSSMP</sequence>
<keyword evidence="2" id="KW-0732">Signal</keyword>
<reference evidence="3 4" key="1">
    <citation type="submission" date="2019-01" db="EMBL/GenBank/DDBJ databases">
        <title>Intercellular communication is required for trap formation in the nematode-trapping fungus Duddingtonia flagrans.</title>
        <authorList>
            <person name="Youssar L."/>
            <person name="Wernet V."/>
            <person name="Hensel N."/>
            <person name="Hildebrandt H.-G."/>
            <person name="Fischer R."/>
        </authorList>
    </citation>
    <scope>NUCLEOTIDE SEQUENCE [LARGE SCALE GENOMIC DNA]</scope>
    <source>
        <strain evidence="3 4">CBS H-5679</strain>
    </source>
</reference>
<keyword evidence="4" id="KW-1185">Reference proteome</keyword>
<feature type="region of interest" description="Disordered" evidence="1">
    <location>
        <begin position="465"/>
        <end position="484"/>
    </location>
</feature>
<feature type="chain" id="PRO_5019539680" evidence="2">
    <location>
        <begin position="26"/>
        <end position="484"/>
    </location>
</feature>
<evidence type="ECO:0000256" key="2">
    <source>
        <dbReference type="SAM" id="SignalP"/>
    </source>
</evidence>
<dbReference type="Proteomes" id="UP000283090">
    <property type="component" value="Unassembled WGS sequence"/>
</dbReference>
<accession>A0A436ZPQ4</accession>
<name>A0A436ZPQ4_ARTFL</name>
<dbReference type="AlphaFoldDB" id="A0A436ZPQ4"/>
<feature type="region of interest" description="Disordered" evidence="1">
    <location>
        <begin position="70"/>
        <end position="143"/>
    </location>
</feature>
<dbReference type="VEuPathDB" id="FungiDB:DFL_008772"/>
<evidence type="ECO:0000313" key="4">
    <source>
        <dbReference type="Proteomes" id="UP000283090"/>
    </source>
</evidence>
<organism evidence="3 4">
    <name type="scientific">Arthrobotrys flagrans</name>
    <name type="common">Nematode-trapping fungus</name>
    <name type="synonym">Trichothecium flagrans</name>
    <dbReference type="NCBI Taxonomy" id="97331"/>
    <lineage>
        <taxon>Eukaryota</taxon>
        <taxon>Fungi</taxon>
        <taxon>Dikarya</taxon>
        <taxon>Ascomycota</taxon>
        <taxon>Pezizomycotina</taxon>
        <taxon>Orbiliomycetes</taxon>
        <taxon>Orbiliales</taxon>
        <taxon>Orbiliaceae</taxon>
        <taxon>Arthrobotrys</taxon>
    </lineage>
</organism>
<dbReference type="EMBL" id="SAEB01000012">
    <property type="protein sequence ID" value="RVD80887.1"/>
    <property type="molecule type" value="Genomic_DNA"/>
</dbReference>
<proteinExistence type="predicted"/>
<feature type="signal peptide" evidence="2">
    <location>
        <begin position="1"/>
        <end position="25"/>
    </location>
</feature>
<evidence type="ECO:0000313" key="3">
    <source>
        <dbReference type="EMBL" id="RVD80887.1"/>
    </source>
</evidence>
<feature type="compositionally biased region" description="Acidic residues" evidence="1">
    <location>
        <begin position="131"/>
        <end position="143"/>
    </location>
</feature>
<dbReference type="RefSeq" id="XP_067486431.1">
    <property type="nucleotide sequence ID" value="XM_067638554.1"/>
</dbReference>
<dbReference type="OrthoDB" id="5330306at2759"/>
<gene>
    <name evidence="3" type="ORF">DFL_008772</name>
</gene>
<dbReference type="GeneID" id="93591083"/>
<comment type="caution">
    <text evidence="3">The sequence shown here is derived from an EMBL/GenBank/DDBJ whole genome shotgun (WGS) entry which is preliminary data.</text>
</comment>
<feature type="compositionally biased region" description="Low complexity" evidence="1">
    <location>
        <begin position="94"/>
        <end position="103"/>
    </location>
</feature>
<protein>
    <submittedName>
        <fullName evidence="3">Uncharacterized protein</fullName>
    </submittedName>
</protein>
<evidence type="ECO:0000256" key="1">
    <source>
        <dbReference type="SAM" id="MobiDB-lite"/>
    </source>
</evidence>